<accession>A0A4Q0YDB9</accession>
<sequence length="200" mass="22925">MSQQHFWNEKFSRQGYLYGKKPNAFIESCSHLFNREKAFLCLGEGEGRNAIFFAKKGFDVMALDASDIALKKLQEFASFESVQVKTKCIDLNEWEPIKKYGSIVASYLHMHKCDRDGLFSKIEDALEKSGYFIGEFFSTKQLNYSSGGPKDIDLLYTVEDFLNRFSNCKKHVVEEILTHLDEGRGHQGKASVIRVVLQKN</sequence>
<dbReference type="InterPro" id="IPR015985">
    <property type="entry name" value="TehB-like_dom"/>
</dbReference>
<dbReference type="Pfam" id="PF03848">
    <property type="entry name" value="TehB"/>
    <property type="match status" value="1"/>
</dbReference>
<reference evidence="2 3" key="1">
    <citation type="submission" date="2017-10" db="EMBL/GenBank/DDBJ databases">
        <title>Genomics of the genus Arcobacter.</title>
        <authorList>
            <person name="Perez-Cataluna A."/>
            <person name="Figueras M.J."/>
        </authorList>
    </citation>
    <scope>NUCLEOTIDE SEQUENCE [LARGE SCALE GENOMIC DNA]</scope>
    <source>
        <strain evidence="2 3">CECT 8993</strain>
    </source>
</reference>
<gene>
    <name evidence="2" type="ORF">CRV08_09355</name>
</gene>
<evidence type="ECO:0000259" key="1">
    <source>
        <dbReference type="Pfam" id="PF03848"/>
    </source>
</evidence>
<organism evidence="2 3">
    <name type="scientific">Halarcobacter ebronensis</name>
    <dbReference type="NCBI Taxonomy" id="1462615"/>
    <lineage>
        <taxon>Bacteria</taxon>
        <taxon>Pseudomonadati</taxon>
        <taxon>Campylobacterota</taxon>
        <taxon>Epsilonproteobacteria</taxon>
        <taxon>Campylobacterales</taxon>
        <taxon>Arcobacteraceae</taxon>
        <taxon>Halarcobacter</taxon>
    </lineage>
</organism>
<comment type="caution">
    <text evidence="2">The sequence shown here is derived from an EMBL/GenBank/DDBJ whole genome shotgun (WGS) entry which is preliminary data.</text>
</comment>
<evidence type="ECO:0000313" key="3">
    <source>
        <dbReference type="Proteomes" id="UP000290172"/>
    </source>
</evidence>
<name>A0A4Q0YDB9_9BACT</name>
<dbReference type="InterPro" id="IPR029063">
    <property type="entry name" value="SAM-dependent_MTases_sf"/>
</dbReference>
<proteinExistence type="predicted"/>
<dbReference type="RefSeq" id="WP_128981400.1">
    <property type="nucleotide sequence ID" value="NZ_PDKJ01000007.1"/>
</dbReference>
<dbReference type="Gene3D" id="3.40.50.150">
    <property type="entry name" value="Vaccinia Virus protein VP39"/>
    <property type="match status" value="1"/>
</dbReference>
<dbReference type="Proteomes" id="UP000290172">
    <property type="component" value="Unassembled WGS sequence"/>
</dbReference>
<feature type="domain" description="Tellurite resistance methyltransferase TehB-like" evidence="1">
    <location>
        <begin position="39"/>
        <end position="111"/>
    </location>
</feature>
<evidence type="ECO:0000313" key="2">
    <source>
        <dbReference type="EMBL" id="RXJ68005.1"/>
    </source>
</evidence>
<protein>
    <submittedName>
        <fullName evidence="2">Tellurium resistance protein</fullName>
    </submittedName>
</protein>
<dbReference type="SUPFAM" id="SSF53335">
    <property type="entry name" value="S-adenosyl-L-methionine-dependent methyltransferases"/>
    <property type="match status" value="1"/>
</dbReference>
<dbReference type="EMBL" id="PDKJ01000007">
    <property type="protein sequence ID" value="RXJ68005.1"/>
    <property type="molecule type" value="Genomic_DNA"/>
</dbReference>
<dbReference type="AlphaFoldDB" id="A0A4Q0YDB9"/>